<keyword evidence="3" id="KW-0560">Oxidoreductase</keyword>
<dbReference type="Proteomes" id="UP000094444">
    <property type="component" value="Unassembled WGS sequence"/>
</dbReference>
<keyword evidence="6" id="KW-1185">Reference proteome</keyword>
<evidence type="ECO:0000256" key="1">
    <source>
        <dbReference type="ARBA" id="ARBA00006484"/>
    </source>
</evidence>
<dbReference type="OrthoDB" id="4830746at2759"/>
<evidence type="ECO:0000313" key="6">
    <source>
        <dbReference type="Proteomes" id="UP000094444"/>
    </source>
</evidence>
<feature type="compositionally biased region" description="Polar residues" evidence="4">
    <location>
        <begin position="117"/>
        <end position="132"/>
    </location>
</feature>
<dbReference type="PANTHER" id="PTHR44229:SF4">
    <property type="entry name" value="15-HYDROXYPROSTAGLANDIN DEHYDROGENASE [NAD(+)]"/>
    <property type="match status" value="1"/>
</dbReference>
<keyword evidence="2" id="KW-0521">NADP</keyword>
<dbReference type="InterPro" id="IPR036291">
    <property type="entry name" value="NAD(P)-bd_dom_sf"/>
</dbReference>
<comment type="similarity">
    <text evidence="1">Belongs to the short-chain dehydrogenases/reductases (SDR) family.</text>
</comment>
<dbReference type="Pfam" id="PF00106">
    <property type="entry name" value="adh_short"/>
    <property type="match status" value="1"/>
</dbReference>
<dbReference type="PRINTS" id="PR00081">
    <property type="entry name" value="GDHRDH"/>
</dbReference>
<sequence length="200" mass="21433">MPREYVHLPGLRAMATAFFLARVAESKAYCADINNKVVDYNKCKSNLGQQANTFFMFSNDDENIPLGSTIDPSQTDLFDSSDPIQRQNVLFPRDLESGGFGKRQDGSRGTQHEPASGGQQQHQHLNNINTPAGQLGGGKIIMTSSVAGFRAHTPTPQYSASKHGLLGLTRAVAPAAARVGIRVNFVCPGPHARGDGARAA</sequence>
<feature type="region of interest" description="Disordered" evidence="4">
    <location>
        <begin position="92"/>
        <end position="134"/>
    </location>
</feature>
<dbReference type="PANTHER" id="PTHR44229">
    <property type="entry name" value="15-HYDROXYPROSTAGLANDIN DEHYDROGENASE [NAD(+)]"/>
    <property type="match status" value="1"/>
</dbReference>
<protein>
    <submittedName>
        <fullName evidence="5">Uncharacterized protein</fullName>
    </submittedName>
</protein>
<gene>
    <name evidence="5" type="ORF">DHEL01_v210365</name>
</gene>
<name>A0A2P5HLX7_DIAHE</name>
<evidence type="ECO:0000256" key="2">
    <source>
        <dbReference type="ARBA" id="ARBA00022857"/>
    </source>
</evidence>
<dbReference type="STRING" id="158607.A0A2P5HLX7"/>
<organism evidence="5 6">
    <name type="scientific">Diaporthe helianthi</name>
    <dbReference type="NCBI Taxonomy" id="158607"/>
    <lineage>
        <taxon>Eukaryota</taxon>
        <taxon>Fungi</taxon>
        <taxon>Dikarya</taxon>
        <taxon>Ascomycota</taxon>
        <taxon>Pezizomycotina</taxon>
        <taxon>Sordariomycetes</taxon>
        <taxon>Sordariomycetidae</taxon>
        <taxon>Diaporthales</taxon>
        <taxon>Diaporthaceae</taxon>
        <taxon>Diaporthe</taxon>
    </lineage>
</organism>
<dbReference type="GO" id="GO:0005737">
    <property type="term" value="C:cytoplasm"/>
    <property type="evidence" value="ECO:0007669"/>
    <property type="project" value="TreeGrafter"/>
</dbReference>
<dbReference type="AlphaFoldDB" id="A0A2P5HLX7"/>
<dbReference type="SUPFAM" id="SSF51735">
    <property type="entry name" value="NAD(P)-binding Rossmann-fold domains"/>
    <property type="match status" value="1"/>
</dbReference>
<evidence type="ECO:0000256" key="4">
    <source>
        <dbReference type="SAM" id="MobiDB-lite"/>
    </source>
</evidence>
<evidence type="ECO:0000256" key="3">
    <source>
        <dbReference type="ARBA" id="ARBA00023002"/>
    </source>
</evidence>
<reference evidence="5" key="1">
    <citation type="submission" date="2017-09" db="EMBL/GenBank/DDBJ databases">
        <title>Polyketide synthases of a Diaporthe helianthi virulent isolate.</title>
        <authorList>
            <person name="Baroncelli R."/>
        </authorList>
    </citation>
    <scope>NUCLEOTIDE SEQUENCE [LARGE SCALE GENOMIC DNA]</scope>
    <source>
        <strain evidence="5">7/96</strain>
    </source>
</reference>
<dbReference type="InterPro" id="IPR020904">
    <property type="entry name" value="Sc_DH/Rdtase_CS"/>
</dbReference>
<proteinExistence type="inferred from homology"/>
<evidence type="ECO:0000313" key="5">
    <source>
        <dbReference type="EMBL" id="POS71242.1"/>
    </source>
</evidence>
<dbReference type="InParanoid" id="A0A2P5HLX7"/>
<dbReference type="Gene3D" id="3.40.50.720">
    <property type="entry name" value="NAD(P)-binding Rossmann-like Domain"/>
    <property type="match status" value="1"/>
</dbReference>
<accession>A0A2P5HLX7</accession>
<dbReference type="PROSITE" id="PS00061">
    <property type="entry name" value="ADH_SHORT"/>
    <property type="match status" value="1"/>
</dbReference>
<dbReference type="InterPro" id="IPR002347">
    <property type="entry name" value="SDR_fam"/>
</dbReference>
<comment type="caution">
    <text evidence="5">The sequence shown here is derived from an EMBL/GenBank/DDBJ whole genome shotgun (WGS) entry which is preliminary data.</text>
</comment>
<dbReference type="GO" id="GO:0016616">
    <property type="term" value="F:oxidoreductase activity, acting on the CH-OH group of donors, NAD or NADP as acceptor"/>
    <property type="evidence" value="ECO:0007669"/>
    <property type="project" value="TreeGrafter"/>
</dbReference>
<dbReference type="EMBL" id="MAVT02001331">
    <property type="protein sequence ID" value="POS71242.1"/>
    <property type="molecule type" value="Genomic_DNA"/>
</dbReference>